<reference evidence="1" key="1">
    <citation type="submission" date="2020-02" db="EMBL/GenBank/DDBJ databases">
        <authorList>
            <person name="Meier V. D."/>
        </authorList>
    </citation>
    <scope>NUCLEOTIDE SEQUENCE</scope>
    <source>
        <strain evidence="1">AVDCRST_MAG90</strain>
    </source>
</reference>
<gene>
    <name evidence="1" type="ORF">AVDCRST_MAG90-1279</name>
</gene>
<proteinExistence type="predicted"/>
<sequence>RRAQDALARIRHLPEPLDVGDARARLDAALAAVA</sequence>
<accession>A0A6J4LA89</accession>
<name>A0A6J4LA89_9HYPH</name>
<dbReference type="AlphaFoldDB" id="A0A6J4LA89"/>
<protein>
    <submittedName>
        <fullName evidence="1">Uncharacterized protein</fullName>
    </submittedName>
</protein>
<evidence type="ECO:0000313" key="1">
    <source>
        <dbReference type="EMBL" id="CAA9326996.1"/>
    </source>
</evidence>
<organism evidence="1">
    <name type="scientific">uncultured Microvirga sp</name>
    <dbReference type="NCBI Taxonomy" id="412392"/>
    <lineage>
        <taxon>Bacteria</taxon>
        <taxon>Pseudomonadati</taxon>
        <taxon>Pseudomonadota</taxon>
        <taxon>Alphaproteobacteria</taxon>
        <taxon>Hyphomicrobiales</taxon>
        <taxon>Methylobacteriaceae</taxon>
        <taxon>Microvirga</taxon>
        <taxon>environmental samples</taxon>
    </lineage>
</organism>
<dbReference type="EMBL" id="CADCUC010000249">
    <property type="protein sequence ID" value="CAA9326996.1"/>
    <property type="molecule type" value="Genomic_DNA"/>
</dbReference>
<feature type="non-terminal residue" evidence="1">
    <location>
        <position position="1"/>
    </location>
</feature>